<dbReference type="PROSITE" id="PS51257">
    <property type="entry name" value="PROKAR_LIPOPROTEIN"/>
    <property type="match status" value="1"/>
</dbReference>
<dbReference type="EMBL" id="SWMU01000001">
    <property type="protein sequence ID" value="TKS57476.1"/>
    <property type="molecule type" value="Genomic_DNA"/>
</dbReference>
<keyword evidence="2" id="KW-1185">Reference proteome</keyword>
<dbReference type="AlphaFoldDB" id="A0A4U5TTD8"/>
<dbReference type="OrthoDB" id="1436925at2"/>
<comment type="caution">
    <text evidence="1">The sequence shown here is derived from an EMBL/GenBank/DDBJ whole genome shotgun (WGS) entry which is preliminary data.</text>
</comment>
<protein>
    <recommendedName>
        <fullName evidence="3">Viral A-type inclusion protein</fullName>
    </recommendedName>
</protein>
<organism evidence="1 2">
    <name type="scientific">Mesohalobacter halotolerans</name>
    <dbReference type="NCBI Taxonomy" id="1883405"/>
    <lineage>
        <taxon>Bacteria</taxon>
        <taxon>Pseudomonadati</taxon>
        <taxon>Bacteroidota</taxon>
        <taxon>Flavobacteriia</taxon>
        <taxon>Flavobacteriales</taxon>
        <taxon>Flavobacteriaceae</taxon>
        <taxon>Mesohalobacter</taxon>
    </lineage>
</organism>
<name>A0A4U5TTD8_9FLAO</name>
<evidence type="ECO:0008006" key="3">
    <source>
        <dbReference type="Google" id="ProtNLM"/>
    </source>
</evidence>
<gene>
    <name evidence="1" type="ORF">FCN74_03405</name>
</gene>
<dbReference type="Proteomes" id="UP000306552">
    <property type="component" value="Unassembled WGS sequence"/>
</dbReference>
<reference evidence="1 2" key="1">
    <citation type="submission" date="2019-04" db="EMBL/GenBank/DDBJ databases">
        <title>Psychroflexus halotolerans sp. nov., isolated from a marine solar saltern.</title>
        <authorList>
            <person name="Feng X."/>
        </authorList>
    </citation>
    <scope>NUCLEOTIDE SEQUENCE [LARGE SCALE GENOMIC DNA]</scope>
    <source>
        <strain evidence="1 2">WDS2C27</strain>
    </source>
</reference>
<evidence type="ECO:0000313" key="2">
    <source>
        <dbReference type="Proteomes" id="UP000306552"/>
    </source>
</evidence>
<accession>A0A4U5TTD8</accession>
<sequence>MKTTHLLLIGLITVFASCSDTQPKEAKAFDQKMTKTIAIHDEVMPEMSKINQLISQLETKMDSTNIENYQPAIDNLKSGHDKMMSWMKSFGDEFSKSEINQGIQVKNVDSLKQHLKTLDKSFQEAKDMRDHIQEAIQEAEALIN</sequence>
<dbReference type="RefSeq" id="WP_138931177.1">
    <property type="nucleotide sequence ID" value="NZ_SWMU01000001.1"/>
</dbReference>
<proteinExistence type="predicted"/>
<evidence type="ECO:0000313" key="1">
    <source>
        <dbReference type="EMBL" id="TKS57476.1"/>
    </source>
</evidence>